<dbReference type="Proteomes" id="UP000287527">
    <property type="component" value="Unassembled WGS sequence"/>
</dbReference>
<proteinExistence type="predicted"/>
<keyword evidence="2" id="KW-1185">Reference proteome</keyword>
<sequence length="91" mass="10796">MTFTKVQLKYKDYTWKVDNGDNPQYIGILDRIKLDRQEGYEVVCFANAYAKKHIFFPTVEDLHKIEDMLRNSVPSSVVMKDEIADFMDKNW</sequence>
<organism evidence="1 2">
    <name type="scientific">Flavobacterium cerinum</name>
    <dbReference type="NCBI Taxonomy" id="2502784"/>
    <lineage>
        <taxon>Bacteria</taxon>
        <taxon>Pseudomonadati</taxon>
        <taxon>Bacteroidota</taxon>
        <taxon>Flavobacteriia</taxon>
        <taxon>Flavobacteriales</taxon>
        <taxon>Flavobacteriaceae</taxon>
        <taxon>Flavobacterium</taxon>
    </lineage>
</organism>
<protein>
    <submittedName>
        <fullName evidence="1">Uncharacterized protein</fullName>
    </submittedName>
</protein>
<name>A0A3S3QL01_9FLAO</name>
<reference evidence="1 2" key="1">
    <citation type="submission" date="2019-01" db="EMBL/GenBank/DDBJ databases">
        <title>Flavobacterium sp. nov.,isolated from freshwater.</title>
        <authorList>
            <person name="Zhang R."/>
            <person name="Du Z.-J."/>
        </authorList>
    </citation>
    <scope>NUCLEOTIDE SEQUENCE [LARGE SCALE GENOMIC DNA]</scope>
    <source>
        <strain evidence="1 2">1E403</strain>
    </source>
</reference>
<evidence type="ECO:0000313" key="2">
    <source>
        <dbReference type="Proteomes" id="UP000287527"/>
    </source>
</evidence>
<dbReference type="RefSeq" id="WP_128389887.1">
    <property type="nucleotide sequence ID" value="NZ_SBII01000006.1"/>
</dbReference>
<dbReference type="EMBL" id="SBII01000006">
    <property type="protein sequence ID" value="RWX00260.1"/>
    <property type="molecule type" value="Genomic_DNA"/>
</dbReference>
<dbReference type="AlphaFoldDB" id="A0A3S3QL01"/>
<comment type="caution">
    <text evidence="1">The sequence shown here is derived from an EMBL/GenBank/DDBJ whole genome shotgun (WGS) entry which is preliminary data.</text>
</comment>
<accession>A0A3S3QL01</accession>
<dbReference type="OrthoDB" id="1260965at2"/>
<evidence type="ECO:0000313" key="1">
    <source>
        <dbReference type="EMBL" id="RWX00260.1"/>
    </source>
</evidence>
<gene>
    <name evidence="1" type="ORF">EPI11_10305</name>
</gene>